<gene>
    <name evidence="1" type="ORF">AB433_01125</name>
</gene>
<name>A0A0G3XLD7_9SPHN</name>
<organism evidence="1 2">
    <name type="scientific">Croceicoccus naphthovorans</name>
    <dbReference type="NCBI Taxonomy" id="1348774"/>
    <lineage>
        <taxon>Bacteria</taxon>
        <taxon>Pseudomonadati</taxon>
        <taxon>Pseudomonadota</taxon>
        <taxon>Alphaproteobacteria</taxon>
        <taxon>Sphingomonadales</taxon>
        <taxon>Erythrobacteraceae</taxon>
        <taxon>Croceicoccus</taxon>
    </lineage>
</organism>
<evidence type="ECO:0000313" key="2">
    <source>
        <dbReference type="Proteomes" id="UP000035287"/>
    </source>
</evidence>
<dbReference type="PATRIC" id="fig|1348774.3.peg.239"/>
<dbReference type="RefSeq" id="WP_047822992.1">
    <property type="nucleotide sequence ID" value="NZ_JACIEL010000003.1"/>
</dbReference>
<dbReference type="EMBL" id="CP011770">
    <property type="protein sequence ID" value="AKM11419.1"/>
    <property type="molecule type" value="Genomic_DNA"/>
</dbReference>
<reference evidence="1 2" key="1">
    <citation type="submission" date="2015-06" db="EMBL/GenBank/DDBJ databases">
        <authorList>
            <person name="Zeng Y."/>
            <person name="Huang Y."/>
        </authorList>
    </citation>
    <scope>NUCLEOTIDE SEQUENCE [LARGE SCALE GENOMIC DNA]</scope>
    <source>
        <strain evidence="1 2">PQ-2</strain>
    </source>
</reference>
<dbReference type="KEGG" id="cna:AB433_01125"/>
<sequence length="116" mass="12547">MFPKKGSSFPVGRDALTDSEFAQVIASALKIEFGSTRNGAKMIMKWTGVSQRTAKNWLNGTNAPSGVHLILLARESNAVLKAIMLLAERPEMSLGASLLSLRRVLAETMAALDQMI</sequence>
<evidence type="ECO:0000313" key="1">
    <source>
        <dbReference type="EMBL" id="AKM11419.1"/>
    </source>
</evidence>
<accession>A0A0G3XLD7</accession>
<protein>
    <submittedName>
        <fullName evidence="1">Uncharacterized protein</fullName>
    </submittedName>
</protein>
<dbReference type="AlphaFoldDB" id="A0A0G3XLD7"/>
<dbReference type="Proteomes" id="UP000035287">
    <property type="component" value="Chromosome"/>
</dbReference>
<proteinExistence type="predicted"/>
<keyword evidence="2" id="KW-1185">Reference proteome</keyword>
<dbReference type="STRING" id="1348774.AB433_01125"/>